<proteinExistence type="predicted"/>
<evidence type="ECO:0000313" key="1">
    <source>
        <dbReference type="EMBL" id="SUE72484.1"/>
    </source>
</evidence>
<dbReference type="Proteomes" id="UP000255303">
    <property type="component" value="Unassembled WGS sequence"/>
</dbReference>
<accession>A0A379PKX6</accession>
<name>A0A379PKX6_ECTOL</name>
<dbReference type="EMBL" id="UGUV01000003">
    <property type="protein sequence ID" value="SUE72484.1"/>
    <property type="molecule type" value="Genomic_DNA"/>
</dbReference>
<evidence type="ECO:0008006" key="3">
    <source>
        <dbReference type="Google" id="ProtNLM"/>
    </source>
</evidence>
<protein>
    <recommendedName>
        <fullName evidence="3">Peptidase C39 domain-containing protein</fullName>
    </recommendedName>
</protein>
<gene>
    <name evidence="1" type="ORF">NCTC10692_04640</name>
</gene>
<dbReference type="AlphaFoldDB" id="A0A379PKX6"/>
<reference evidence="1 2" key="1">
    <citation type="submission" date="2018-06" db="EMBL/GenBank/DDBJ databases">
        <authorList>
            <consortium name="Pathogen Informatics"/>
            <person name="Doyle S."/>
        </authorList>
    </citation>
    <scope>NUCLEOTIDE SEQUENCE [LARGE SCALE GENOMIC DNA]</scope>
    <source>
        <strain evidence="1 2">NCTC10692</strain>
    </source>
</reference>
<evidence type="ECO:0000313" key="2">
    <source>
        <dbReference type="Proteomes" id="UP000255303"/>
    </source>
</evidence>
<dbReference type="RefSeq" id="WP_045633915.1">
    <property type="nucleotide sequence ID" value="NZ_FNZC01000046.1"/>
</dbReference>
<organism evidence="1 2">
    <name type="scientific">Ectopseudomonas oleovorans</name>
    <name type="common">Pseudomonas oleovorans</name>
    <dbReference type="NCBI Taxonomy" id="301"/>
    <lineage>
        <taxon>Bacteria</taxon>
        <taxon>Pseudomonadati</taxon>
        <taxon>Pseudomonadota</taxon>
        <taxon>Gammaproteobacteria</taxon>
        <taxon>Pseudomonadales</taxon>
        <taxon>Pseudomonadaceae</taxon>
        <taxon>Ectopseudomonas</taxon>
    </lineage>
</organism>
<sequence length="170" mass="19144">MIAGSDWQSRCGIRKIVQTDTYGCGVACLAMVAGISYEAARERFHELGLGVRRGCKPAYSTSSGEMRMAISTSGLITDSRRWRGWAELQGLAVIKVRDDWRGAKGRWHWAVAFRHPEFDIAVFDPHQSAPSFSRMPTDVECFDFCIYEPKGEWFQVEQSVPLFVGDDVTN</sequence>